<dbReference type="AlphaFoldDB" id="A0A372INA0"/>
<name>A0A372INA0_9BACT</name>
<protein>
    <submittedName>
        <fullName evidence="1">Uncharacterized protein</fullName>
    </submittedName>
</protein>
<dbReference type="OrthoDB" id="103772at2"/>
<accession>A0A372INA0</accession>
<organism evidence="1 2">
    <name type="scientific">Paracidobacterium acidisoli</name>
    <dbReference type="NCBI Taxonomy" id="2303751"/>
    <lineage>
        <taxon>Bacteria</taxon>
        <taxon>Pseudomonadati</taxon>
        <taxon>Acidobacteriota</taxon>
        <taxon>Terriglobia</taxon>
        <taxon>Terriglobales</taxon>
        <taxon>Acidobacteriaceae</taxon>
        <taxon>Paracidobacterium</taxon>
    </lineage>
</organism>
<proteinExistence type="predicted"/>
<dbReference type="Proteomes" id="UP000264702">
    <property type="component" value="Unassembled WGS sequence"/>
</dbReference>
<dbReference type="RefSeq" id="WP_117300354.1">
    <property type="nucleotide sequence ID" value="NZ_QVQT02000004.1"/>
</dbReference>
<dbReference type="EMBL" id="QVQT01000004">
    <property type="protein sequence ID" value="RFU16221.1"/>
    <property type="molecule type" value="Genomic_DNA"/>
</dbReference>
<evidence type="ECO:0000313" key="2">
    <source>
        <dbReference type="Proteomes" id="UP000264702"/>
    </source>
</evidence>
<evidence type="ECO:0000313" key="1">
    <source>
        <dbReference type="EMBL" id="RFU16221.1"/>
    </source>
</evidence>
<reference evidence="1 2" key="1">
    <citation type="submission" date="2018-08" db="EMBL/GenBank/DDBJ databases">
        <title>Acidipila sp. 4G-K13, an acidobacterium isolated from forest soil.</title>
        <authorList>
            <person name="Gao Z.-H."/>
            <person name="Qiu L.-H."/>
        </authorList>
    </citation>
    <scope>NUCLEOTIDE SEQUENCE [LARGE SCALE GENOMIC DNA]</scope>
    <source>
        <strain evidence="1 2">4G-K13</strain>
    </source>
</reference>
<keyword evidence="2" id="KW-1185">Reference proteome</keyword>
<gene>
    <name evidence="1" type="ORF">D0Y96_12500</name>
</gene>
<comment type="caution">
    <text evidence="1">The sequence shown here is derived from an EMBL/GenBank/DDBJ whole genome shotgun (WGS) entry which is preliminary data.</text>
</comment>
<sequence>MKLTIDNLDGKGAVDYSATVVAAKPFRVERKLNEPSLCGFTLLPAVGNLPVPARNGRVVLSDNNGVLLFTGYVAVEPGMELTGESSTGQVYQAVVSAVSDEVLLDQLSVPQTRPSYAQSAGQMLQTMLTRAGLAGITSTLTLAAQIVSQFQPDAGYSWSKNAGALASMVRNTYRTLNGAVSMEPVGTTVHVLSETDGTFSLKALQATMIKALANDITVCGEEEPGAYVTEFFAGDGTTVLFDLTEKPWFPSASKEKPLVDLFQEPAVDQQIWQLADAAANISITSAGLTCAGGDGIDGDTLVASATALELGGSLVLEMGGVLFGSVTVGVLNGLYLGTIKTSNCVAGFQISQSGGVTTISPLINGVIAGSSFTPVSGHLYTLRLRIASNEMQRLLQSYYYLSGSGVESFGGQSVSATANVMLEVQDMTGGVASAPIAIYSGVITNAPAVCTYGLIDSSNLQCSIGSITMEQQGPVWVTSTPPGGSQIIRRMGTIAQGADCQLERTGRIRFYPASTPASGELISVSYRIGHRAVARLASAASISVEAKGLVPGTAFWIGSVTNPAPRSSADCENAASALLALATSRAAAWSGTYTGWNIEQQGDVWPGDVLSVVSASSGMTADLVVRNVQIDMSLTVPEITKYTIGFANDWADALAIKTSTTVPADAWLPQQPETTLPLTNLNAYSVTSVSGSAIQIGAGITPPAGGGFEVRRRDWAFRSGTDSDLVLRSSVNSFTIPREAASERYYIRMYDGSTPPNYSRFSSAVFVNVPL</sequence>